<dbReference type="Proteomes" id="UP000236604">
    <property type="component" value="Unassembled WGS sequence"/>
</dbReference>
<organism evidence="6 7">
    <name type="scientific">Petrotoga mexicana DSM 14811</name>
    <dbReference type="NCBI Taxonomy" id="1122954"/>
    <lineage>
        <taxon>Bacteria</taxon>
        <taxon>Thermotogati</taxon>
        <taxon>Thermotogota</taxon>
        <taxon>Thermotogae</taxon>
        <taxon>Petrotogales</taxon>
        <taxon>Petrotogaceae</taxon>
        <taxon>Petrotoga</taxon>
    </lineage>
</organism>
<dbReference type="PANTHER" id="PTHR42798:SF7">
    <property type="entry name" value="ALPHA-D-RIBOSE 1-METHYLPHOSPHONATE 5-TRIPHOSPHATE SYNTHASE SUBUNIT PHNL"/>
    <property type="match status" value="1"/>
</dbReference>
<dbReference type="GO" id="GO:0098796">
    <property type="term" value="C:membrane protein complex"/>
    <property type="evidence" value="ECO:0007669"/>
    <property type="project" value="UniProtKB-ARBA"/>
</dbReference>
<dbReference type="SUPFAM" id="SSF52540">
    <property type="entry name" value="P-loop containing nucleoside triphosphate hydrolases"/>
    <property type="match status" value="1"/>
</dbReference>
<dbReference type="PANTHER" id="PTHR42798">
    <property type="entry name" value="LIPOPROTEIN-RELEASING SYSTEM ATP-BINDING PROTEIN LOLD"/>
    <property type="match status" value="1"/>
</dbReference>
<dbReference type="FunFam" id="3.40.50.300:FF:000032">
    <property type="entry name" value="Export ABC transporter ATP-binding protein"/>
    <property type="match status" value="1"/>
</dbReference>
<comment type="similarity">
    <text evidence="1">Belongs to the ABC transporter superfamily.</text>
</comment>
<dbReference type="PROSITE" id="PS50893">
    <property type="entry name" value="ABC_TRANSPORTER_2"/>
    <property type="match status" value="1"/>
</dbReference>
<keyword evidence="7" id="KW-1185">Reference proteome</keyword>
<dbReference type="PROSITE" id="PS00211">
    <property type="entry name" value="ABC_TRANSPORTER_1"/>
    <property type="match status" value="1"/>
</dbReference>
<dbReference type="InterPro" id="IPR003439">
    <property type="entry name" value="ABC_transporter-like_ATP-bd"/>
</dbReference>
<reference evidence="6 7" key="1">
    <citation type="submission" date="2013-12" db="EMBL/GenBank/DDBJ databases">
        <title>Comparative genomics of Petrotoga isolates.</title>
        <authorList>
            <person name="Nesbo C.L."/>
            <person name="Charchuk R."/>
            <person name="Chow K."/>
        </authorList>
    </citation>
    <scope>NUCLEOTIDE SEQUENCE [LARGE SCALE GENOMIC DNA]</scope>
    <source>
        <strain evidence="6 7">DSM 14811</strain>
    </source>
</reference>
<evidence type="ECO:0000256" key="4">
    <source>
        <dbReference type="ARBA" id="ARBA00022840"/>
    </source>
</evidence>
<dbReference type="EMBL" id="AZRN01000001">
    <property type="protein sequence ID" value="PNS01546.1"/>
    <property type="molecule type" value="Genomic_DNA"/>
</dbReference>
<proteinExistence type="inferred from homology"/>
<evidence type="ECO:0000256" key="1">
    <source>
        <dbReference type="ARBA" id="ARBA00005417"/>
    </source>
</evidence>
<dbReference type="AlphaFoldDB" id="A0A2K1PFI3"/>
<protein>
    <submittedName>
        <fullName evidence="6">ABC transporter ATP-binding protein</fullName>
    </submittedName>
</protein>
<dbReference type="Pfam" id="PF00005">
    <property type="entry name" value="ABC_tran"/>
    <property type="match status" value="1"/>
</dbReference>
<dbReference type="InterPro" id="IPR017911">
    <property type="entry name" value="MacB-like_ATP-bd"/>
</dbReference>
<keyword evidence="2" id="KW-0813">Transport</keyword>
<dbReference type="InterPro" id="IPR017871">
    <property type="entry name" value="ABC_transporter-like_CS"/>
</dbReference>
<dbReference type="GO" id="GO:0022857">
    <property type="term" value="F:transmembrane transporter activity"/>
    <property type="evidence" value="ECO:0007669"/>
    <property type="project" value="UniProtKB-ARBA"/>
</dbReference>
<dbReference type="GO" id="GO:0005524">
    <property type="term" value="F:ATP binding"/>
    <property type="evidence" value="ECO:0007669"/>
    <property type="project" value="UniProtKB-KW"/>
</dbReference>
<dbReference type="InterPro" id="IPR027417">
    <property type="entry name" value="P-loop_NTPase"/>
</dbReference>
<gene>
    <name evidence="6" type="ORF">X927_00585</name>
</gene>
<evidence type="ECO:0000256" key="2">
    <source>
        <dbReference type="ARBA" id="ARBA00022448"/>
    </source>
</evidence>
<dbReference type="GO" id="GO:0016887">
    <property type="term" value="F:ATP hydrolysis activity"/>
    <property type="evidence" value="ECO:0007669"/>
    <property type="project" value="InterPro"/>
</dbReference>
<dbReference type="InterPro" id="IPR003593">
    <property type="entry name" value="AAA+_ATPase"/>
</dbReference>
<dbReference type="Gene3D" id="3.40.50.300">
    <property type="entry name" value="P-loop containing nucleotide triphosphate hydrolases"/>
    <property type="match status" value="1"/>
</dbReference>
<evidence type="ECO:0000313" key="6">
    <source>
        <dbReference type="EMBL" id="PNS01546.1"/>
    </source>
</evidence>
<comment type="caution">
    <text evidence="6">The sequence shown here is derived from an EMBL/GenBank/DDBJ whole genome shotgun (WGS) entry which is preliminary data.</text>
</comment>
<evidence type="ECO:0000259" key="5">
    <source>
        <dbReference type="PROSITE" id="PS50893"/>
    </source>
</evidence>
<dbReference type="RefSeq" id="WP_103076181.1">
    <property type="nucleotide sequence ID" value="NZ_AZRN01000001.1"/>
</dbReference>
<dbReference type="CDD" id="cd03255">
    <property type="entry name" value="ABC_MJ0796_LolCDE_FtsE"/>
    <property type="match status" value="1"/>
</dbReference>
<evidence type="ECO:0000256" key="3">
    <source>
        <dbReference type="ARBA" id="ARBA00022741"/>
    </source>
</evidence>
<feature type="domain" description="ABC transporter" evidence="5">
    <location>
        <begin position="3"/>
        <end position="241"/>
    </location>
</feature>
<accession>A0A2K1PFI3</accession>
<name>A0A2K1PFI3_9BACT</name>
<keyword evidence="3" id="KW-0547">Nucleotide-binding</keyword>
<sequence>MGIILKKITKTYKEGQIEKHALIDIDLEIEEGSFVAIMGESGSGKTTLLNLIGLIDEVTSGKIIVDSKDVTALSPAKKTEYRKNNIGFIFQDFNLIDSLNVEENIMLPLIMSNYSKNEIYDKVNDVAKRIGIESLINYYPMQISGGEKQRAAIARAVICNPKILLADEPTGALDTKNAKIIMDLFVEINNQGQTILLVTHSPYIASYAKEVVFLKDGSIFSQKRRENKNRNDFYNELLSVILY</sequence>
<dbReference type="SMART" id="SM00382">
    <property type="entry name" value="AAA"/>
    <property type="match status" value="1"/>
</dbReference>
<evidence type="ECO:0000313" key="7">
    <source>
        <dbReference type="Proteomes" id="UP000236604"/>
    </source>
</evidence>
<keyword evidence="4 6" id="KW-0067">ATP-binding</keyword>